<gene>
    <name evidence="1" type="ORF">OTI717_LOCUS28417</name>
</gene>
<dbReference type="GO" id="GO:0020037">
    <property type="term" value="F:heme binding"/>
    <property type="evidence" value="ECO:0007669"/>
    <property type="project" value="InterPro"/>
</dbReference>
<dbReference type="InterPro" id="IPR036396">
    <property type="entry name" value="Cyt_P450_sf"/>
</dbReference>
<evidence type="ECO:0000313" key="1">
    <source>
        <dbReference type="EMBL" id="CAF3989877.1"/>
    </source>
</evidence>
<dbReference type="GO" id="GO:0005506">
    <property type="term" value="F:iron ion binding"/>
    <property type="evidence" value="ECO:0007669"/>
    <property type="project" value="InterPro"/>
</dbReference>
<name>A0A819N5N5_9BILA</name>
<sequence>MITATLLGIFICLLIAYIWQLKSRYNDFKNRNIPGPPPRFFFGHSRTLWNAPSYSHQIQEWTRQFGPIYGLFEGSRP</sequence>
<dbReference type="Gene3D" id="1.10.630.10">
    <property type="entry name" value="Cytochrome P450"/>
    <property type="match status" value="1"/>
</dbReference>
<dbReference type="EMBL" id="CAJOAX010006741">
    <property type="protein sequence ID" value="CAF3989877.1"/>
    <property type="molecule type" value="Genomic_DNA"/>
</dbReference>
<dbReference type="SUPFAM" id="SSF48264">
    <property type="entry name" value="Cytochrome P450"/>
    <property type="match status" value="1"/>
</dbReference>
<proteinExistence type="predicted"/>
<dbReference type="AlphaFoldDB" id="A0A819N5N5"/>
<dbReference type="GO" id="GO:0016705">
    <property type="term" value="F:oxidoreductase activity, acting on paired donors, with incorporation or reduction of molecular oxygen"/>
    <property type="evidence" value="ECO:0007669"/>
    <property type="project" value="InterPro"/>
</dbReference>
<comment type="caution">
    <text evidence="1">The sequence shown here is derived from an EMBL/GenBank/DDBJ whole genome shotgun (WGS) entry which is preliminary data.</text>
</comment>
<dbReference type="GO" id="GO:0004497">
    <property type="term" value="F:monooxygenase activity"/>
    <property type="evidence" value="ECO:0007669"/>
    <property type="project" value="InterPro"/>
</dbReference>
<accession>A0A819N5N5</accession>
<evidence type="ECO:0008006" key="3">
    <source>
        <dbReference type="Google" id="ProtNLM"/>
    </source>
</evidence>
<evidence type="ECO:0000313" key="2">
    <source>
        <dbReference type="Proteomes" id="UP000663823"/>
    </source>
</evidence>
<reference evidence="1" key="1">
    <citation type="submission" date="2021-02" db="EMBL/GenBank/DDBJ databases">
        <authorList>
            <person name="Nowell W R."/>
        </authorList>
    </citation>
    <scope>NUCLEOTIDE SEQUENCE</scope>
</reference>
<protein>
    <recommendedName>
        <fullName evidence="3">Cytochrome P450</fullName>
    </recommendedName>
</protein>
<organism evidence="1 2">
    <name type="scientific">Rotaria sordida</name>
    <dbReference type="NCBI Taxonomy" id="392033"/>
    <lineage>
        <taxon>Eukaryota</taxon>
        <taxon>Metazoa</taxon>
        <taxon>Spiralia</taxon>
        <taxon>Gnathifera</taxon>
        <taxon>Rotifera</taxon>
        <taxon>Eurotatoria</taxon>
        <taxon>Bdelloidea</taxon>
        <taxon>Philodinida</taxon>
        <taxon>Philodinidae</taxon>
        <taxon>Rotaria</taxon>
    </lineage>
</organism>
<feature type="non-terminal residue" evidence="1">
    <location>
        <position position="77"/>
    </location>
</feature>
<dbReference type="Proteomes" id="UP000663823">
    <property type="component" value="Unassembled WGS sequence"/>
</dbReference>